<dbReference type="SUPFAM" id="SSF47384">
    <property type="entry name" value="Homodimeric domain of signal transducing histidine kinase"/>
    <property type="match status" value="1"/>
</dbReference>
<comment type="catalytic activity">
    <reaction evidence="1">
        <text>ATP + protein L-histidine = ADP + protein N-phospho-L-histidine.</text>
        <dbReference type="EC" id="2.7.13.3"/>
    </reaction>
</comment>
<dbReference type="InterPro" id="IPR019734">
    <property type="entry name" value="TPR_rpt"/>
</dbReference>
<feature type="coiled-coil region" evidence="4">
    <location>
        <begin position="378"/>
        <end position="415"/>
    </location>
</feature>
<proteinExistence type="predicted"/>
<dbReference type="InterPro" id="IPR036890">
    <property type="entry name" value="HATPase_C_sf"/>
</dbReference>
<comment type="caution">
    <text evidence="7">The sequence shown here is derived from an EMBL/GenBank/DDBJ whole genome shotgun (WGS) entry which is preliminary data.</text>
</comment>
<evidence type="ECO:0000256" key="5">
    <source>
        <dbReference type="SAM" id="Phobius"/>
    </source>
</evidence>
<keyword evidence="5" id="KW-1133">Transmembrane helix</keyword>
<sequence>MPAPAARLLLLFLWLSFTGWGPCARAQTPATASLRRMLAHTPADSTRVLLLLELGRTYRASRPDSTMYLAQEAWQLARRLNFDKGRGRAQGMIGMVLRERGDLPKAYANQLIAIQLSRQTHDPEGEAYNLNCLGNISLDLRQYPQAIGYYRASEGLYRRLHRLPWVAGALTNLGSCYEKLNQLDSALALQQRAEALIAQNRRPRLAVALALRNMGVVQARLGHYPEAFAYYRRALHETQATNDLRNRAMAHYHMALLFEQLHQPDSSLQHARNALRQAQAVSYRLTVMDAGTLLARLYQARHRPDSAFHYQSLAGVARDSLFGPEKFRQLELLAFTEQQQQLRQRAAQEQQTADYQRAGLLALLGVLLTVALLLGWANRRQRRANRLLNERNAQIEAQRNALDEALTEVRAIQAQLVAAEKWAFVGELSAGIANELQNPLAFMRKFADVSVGLLDHDGTTPPDGLEQQILDGLKQNLHEISAHGQRASAIIADMLAHARPGPRLPVPTDLNALVAQNLRLAYQSAPDQHLTPAVELETHFDAAVGTVATVPQELGRALLNLFTNAFYAVRQHQQANGPGFQPQVCVRTRRASEWIEVEVHDNGFGIPASMVERVFQPFFTTKPASDGTGLGLSLAYDIITKGHAGTLTVETQEGKFTRFTVRLPG</sequence>
<keyword evidence="5" id="KW-0812">Transmembrane</keyword>
<dbReference type="Gene3D" id="1.10.287.130">
    <property type="match status" value="1"/>
</dbReference>
<organism evidence="7 8">
    <name type="scientific">Hymenobacter negativus</name>
    <dbReference type="NCBI Taxonomy" id="2795026"/>
    <lineage>
        <taxon>Bacteria</taxon>
        <taxon>Pseudomonadati</taxon>
        <taxon>Bacteroidota</taxon>
        <taxon>Cytophagia</taxon>
        <taxon>Cytophagales</taxon>
        <taxon>Hymenobacteraceae</taxon>
        <taxon>Hymenobacter</taxon>
    </lineage>
</organism>
<dbReference type="PROSITE" id="PS50109">
    <property type="entry name" value="HIS_KIN"/>
    <property type="match status" value="1"/>
</dbReference>
<evidence type="ECO:0000313" key="7">
    <source>
        <dbReference type="EMBL" id="MBH8560463.1"/>
    </source>
</evidence>
<keyword evidence="8" id="KW-1185">Reference proteome</keyword>
<keyword evidence="5" id="KW-0472">Membrane</keyword>
<reference evidence="7 8" key="1">
    <citation type="submission" date="2020-12" db="EMBL/GenBank/DDBJ databases">
        <title>Hymenobacter sp.</title>
        <authorList>
            <person name="Kim M.K."/>
        </authorList>
    </citation>
    <scope>NUCLEOTIDE SEQUENCE [LARGE SCALE GENOMIC DNA]</scope>
    <source>
        <strain evidence="7 8">BT442</strain>
    </source>
</reference>
<dbReference type="EMBL" id="JAEDAE010000014">
    <property type="protein sequence ID" value="MBH8560463.1"/>
    <property type="molecule type" value="Genomic_DNA"/>
</dbReference>
<dbReference type="Pfam" id="PF02518">
    <property type="entry name" value="HATPase_c"/>
    <property type="match status" value="1"/>
</dbReference>
<dbReference type="InterPro" id="IPR011990">
    <property type="entry name" value="TPR-like_helical_dom_sf"/>
</dbReference>
<evidence type="ECO:0000259" key="6">
    <source>
        <dbReference type="PROSITE" id="PS50109"/>
    </source>
</evidence>
<accession>A0ABS0QDP3</accession>
<evidence type="ECO:0000256" key="2">
    <source>
        <dbReference type="ARBA" id="ARBA00012438"/>
    </source>
</evidence>
<evidence type="ECO:0000313" key="8">
    <source>
        <dbReference type="Proteomes" id="UP000625631"/>
    </source>
</evidence>
<feature type="domain" description="Histidine kinase" evidence="6">
    <location>
        <begin position="431"/>
        <end position="665"/>
    </location>
</feature>
<dbReference type="InterPro" id="IPR005467">
    <property type="entry name" value="His_kinase_dom"/>
</dbReference>
<dbReference type="Gene3D" id="3.30.565.10">
    <property type="entry name" value="Histidine kinase-like ATPase, C-terminal domain"/>
    <property type="match status" value="1"/>
</dbReference>
<dbReference type="InterPro" id="IPR004358">
    <property type="entry name" value="Sig_transdc_His_kin-like_C"/>
</dbReference>
<dbReference type="PANTHER" id="PTHR43065">
    <property type="entry name" value="SENSOR HISTIDINE KINASE"/>
    <property type="match status" value="1"/>
</dbReference>
<dbReference type="PANTHER" id="PTHR43065:SF42">
    <property type="entry name" value="TWO-COMPONENT SENSOR PPRA"/>
    <property type="match status" value="1"/>
</dbReference>
<name>A0ABS0QDP3_9BACT</name>
<gene>
    <name evidence="7" type="ORF">I7X13_20550</name>
</gene>
<keyword evidence="3" id="KW-0802">TPR repeat</keyword>
<dbReference type="InterPro" id="IPR003594">
    <property type="entry name" value="HATPase_dom"/>
</dbReference>
<evidence type="ECO:0000256" key="1">
    <source>
        <dbReference type="ARBA" id="ARBA00000085"/>
    </source>
</evidence>
<dbReference type="PROSITE" id="PS50005">
    <property type="entry name" value="TPR"/>
    <property type="match status" value="1"/>
</dbReference>
<dbReference type="SMART" id="SM00387">
    <property type="entry name" value="HATPase_c"/>
    <property type="match status" value="1"/>
</dbReference>
<protein>
    <recommendedName>
        <fullName evidence="2">histidine kinase</fullName>
        <ecNumber evidence="2">2.7.13.3</ecNumber>
    </recommendedName>
</protein>
<evidence type="ECO:0000256" key="3">
    <source>
        <dbReference type="PROSITE-ProRule" id="PRU00339"/>
    </source>
</evidence>
<dbReference type="Proteomes" id="UP000625631">
    <property type="component" value="Unassembled WGS sequence"/>
</dbReference>
<dbReference type="RefSeq" id="WP_198076931.1">
    <property type="nucleotide sequence ID" value="NZ_JAEDAE010000014.1"/>
</dbReference>
<dbReference type="InterPro" id="IPR036097">
    <property type="entry name" value="HisK_dim/P_sf"/>
</dbReference>
<dbReference type="PRINTS" id="PR00344">
    <property type="entry name" value="BCTRLSENSOR"/>
</dbReference>
<dbReference type="Pfam" id="PF13424">
    <property type="entry name" value="TPR_12"/>
    <property type="match status" value="1"/>
</dbReference>
<feature type="transmembrane region" description="Helical" evidence="5">
    <location>
        <begin position="358"/>
        <end position="377"/>
    </location>
</feature>
<dbReference type="SUPFAM" id="SSF55874">
    <property type="entry name" value="ATPase domain of HSP90 chaperone/DNA topoisomerase II/histidine kinase"/>
    <property type="match status" value="1"/>
</dbReference>
<dbReference type="Gene3D" id="1.25.40.10">
    <property type="entry name" value="Tetratricopeptide repeat domain"/>
    <property type="match status" value="2"/>
</dbReference>
<dbReference type="EC" id="2.7.13.3" evidence="2"/>
<dbReference type="SUPFAM" id="SSF48452">
    <property type="entry name" value="TPR-like"/>
    <property type="match status" value="2"/>
</dbReference>
<keyword evidence="4" id="KW-0175">Coiled coil</keyword>
<dbReference type="SMART" id="SM00028">
    <property type="entry name" value="TPR"/>
    <property type="match status" value="5"/>
</dbReference>
<evidence type="ECO:0000256" key="4">
    <source>
        <dbReference type="SAM" id="Coils"/>
    </source>
</evidence>
<feature type="repeat" description="TPR" evidence="3">
    <location>
        <begin position="208"/>
        <end position="241"/>
    </location>
</feature>